<feature type="compositionally biased region" description="Polar residues" evidence="2">
    <location>
        <begin position="276"/>
        <end position="303"/>
    </location>
</feature>
<dbReference type="KEGG" id="crq:GCK72_023746"/>
<dbReference type="GeneID" id="9821391"/>
<evidence type="ECO:0000313" key="5">
    <source>
        <dbReference type="EMBL" id="KAF1747284.1"/>
    </source>
</evidence>
<feature type="domain" description="Fibronectin type-III" evidence="4">
    <location>
        <begin position="820"/>
        <end position="906"/>
    </location>
</feature>
<feature type="region of interest" description="Disordered" evidence="2">
    <location>
        <begin position="202"/>
        <end position="368"/>
    </location>
</feature>
<dbReference type="InterPro" id="IPR050991">
    <property type="entry name" value="ECM_Regulatory_Proteins"/>
</dbReference>
<feature type="region of interest" description="Disordered" evidence="2">
    <location>
        <begin position="1"/>
        <end position="133"/>
    </location>
</feature>
<dbReference type="PANTHER" id="PTHR46708">
    <property type="entry name" value="TENASCIN"/>
    <property type="match status" value="1"/>
</dbReference>
<feature type="domain" description="Fibronectin type-III" evidence="4">
    <location>
        <begin position="1025"/>
        <end position="1123"/>
    </location>
</feature>
<keyword evidence="3" id="KW-0812">Transmembrane</keyword>
<feature type="domain" description="Fibronectin type-III" evidence="4">
    <location>
        <begin position="726"/>
        <end position="815"/>
    </location>
</feature>
<dbReference type="SUPFAM" id="SSF49265">
    <property type="entry name" value="Fibronectin type III"/>
    <property type="match status" value="4"/>
</dbReference>
<dbReference type="Pfam" id="PF00041">
    <property type="entry name" value="fn3"/>
    <property type="match status" value="1"/>
</dbReference>
<keyword evidence="3" id="KW-1133">Transmembrane helix</keyword>
<dbReference type="CTD" id="9821391"/>
<evidence type="ECO:0000256" key="3">
    <source>
        <dbReference type="SAM" id="Phobius"/>
    </source>
</evidence>
<dbReference type="InterPro" id="IPR003961">
    <property type="entry name" value="FN3_dom"/>
</dbReference>
<feature type="compositionally biased region" description="Pro residues" evidence="2">
    <location>
        <begin position="61"/>
        <end position="72"/>
    </location>
</feature>
<evidence type="ECO:0000259" key="4">
    <source>
        <dbReference type="PROSITE" id="PS50853"/>
    </source>
</evidence>
<accession>A0A6A5FXS6</accession>
<gene>
    <name evidence="5" type="ORF">GCK72_023746</name>
</gene>
<feature type="domain" description="Fibronectin type-III" evidence="4">
    <location>
        <begin position="1214"/>
        <end position="1313"/>
    </location>
</feature>
<name>A0A6A5FXS6_CAERE</name>
<feature type="compositionally biased region" description="Low complexity" evidence="2">
    <location>
        <begin position="231"/>
        <end position="275"/>
    </location>
</feature>
<dbReference type="SMART" id="SM00060">
    <property type="entry name" value="FN3"/>
    <property type="match status" value="6"/>
</dbReference>
<sequence length="1585" mass="175098">MATLYPVSVSAQFITPPPSTSNDLHNHNDSDSGSSSGVSAADEMKSSEDDAVSTSSQQSPPEHPSPPPPSNSPPESMASLQAESPIGDEDTEHDVGEFSPPLSNEGTSSAASMTEEPKEWNVGNGFHTLPTASSIPPNSETVFLHLMDGRLDLSDPNGEVVGSIDGPATLVYAAEATKLSGPLPIALGPNQKVHQYLDEEVPNSGKENQSENSMNESQPSPPGPSRGGHHSNGPRNGNIRNYNGNQQNWNQRNGNHRNGNQRNGNGHGQNGYRQNSHGQNGDEQNGHGQNGYRQNGHGQNGYRQNGHGQNGHAQNGHAQNGHAPNGRVQNGDGQNGDGQNVHVQNGDGQNGHGQNGHGQNGYRQNGRGENVNVQNEHVNNENGYRNNNHNAGGNRFNGNRYSKRHRGDFQGRVRVEHQGRGQGEYQERAHRDQAYSNVNSLQEFPELSANNSQPMPAMAHQNAALMMNPQNDVNANQMFYGPPIPVPQQHASLLGAPNGPSVSDLTQGGLGTGTYMPGPPLLDVAQQSMLMNMPLQEMSVPPPMNGQMMMMTAPVSQDPSALHMALPSHLYGVPPPALPGMMTVPEESLINNNNLWNEELEKENEALDSELLQLLAPQQANALATELEFTFHPLMLTPKVKQTFNLSTFDIQYKATVMVNNGQFDRSFIVEEPTVLTDGRFLHREKNFAPNTSYQIYMEVYIPTRSYVGKRSEYGFFRTAPGRPDPPTRVHVFSRGLHFVTLRWDLINNNGANVYQYQVSIDEDKPEGRMMQATGPEVTITTLEPQTCYKIKIYSISAIGQSLSPALFDAWTKPDQKPFMPQNITVTALSPHSILVTWDSNPNDTFTLELFSVLGGKTNMFRIDPPGGNTIIGQLMADSEYQLCIHAMNKYGQIQTEFFNVRTQRKPNANRLTQNGNTDERNKSAYVDEAPSKPYFLQYVNDCPEMAWNEILSPTQEYSFIVEGSISDETDSFVQLHRGNVLSYIVLDNTINYLRVIKVNKREMRSLPSPIAPIPRDITIHRPERVSNVTVSAGPNGNVLVCWTKLDREIMNIPTSAKIVYHVQRCDLTENPVVNVGDAERYSFEKIPGNTKLAVQVRASVTFRNEMTSGDWCTPVPFTTPRGLPPPVGNIKFDSRSSTLSWSCADQSQDLQFTATVVHLSTKRNVLKVTTKSRNVVLDSVQPGEKYAVDIYSSTAVGCNPQNTSLEFVVPALKPSTPIDTFVSQIHTQGFKITWKAADSNGAPITSYTVRVLLNSEFVVEDLITKSQADGTYKAEFKNLSANTEYLVTVSAKNNVGIGQKAEIVARTHANPPTVPEIFCEPEPFSLRFQWEKDESNPNIQYLLVRQNLRGPHVTVYRGDKALVRVKSLQESTKYYFRLQISDTATGASTWSDTFSFSTSTAPPPPIKQVPTTTPVPGKTYLYKIEWLDCLIEQKRQNQFYRLQTADATVKKAKWETVYEGKTPSYELKTDQFPGAIHVRVLVARQESEDNELRGSPSPVGYIANLPPDVDDDDEEEESVVPFYRNFSPTSVMSFIMYILIFCIVMCISCTNNVLTRIASSICFDTSVSHLFSPEGPASQPPPSN</sequence>
<dbReference type="InterPro" id="IPR013783">
    <property type="entry name" value="Ig-like_fold"/>
</dbReference>
<feature type="compositionally biased region" description="Low complexity" evidence="2">
    <location>
        <begin position="304"/>
        <end position="347"/>
    </location>
</feature>
<evidence type="ECO:0000256" key="1">
    <source>
        <dbReference type="ARBA" id="ARBA00022737"/>
    </source>
</evidence>
<dbReference type="RefSeq" id="XP_003109568.2">
    <property type="nucleotide sequence ID" value="XM_003109520.2"/>
</dbReference>
<dbReference type="Proteomes" id="UP000483820">
    <property type="component" value="Chromosome X"/>
</dbReference>
<feature type="transmembrane region" description="Helical" evidence="3">
    <location>
        <begin position="1535"/>
        <end position="1555"/>
    </location>
</feature>
<feature type="compositionally biased region" description="Gly residues" evidence="2">
    <location>
        <begin position="348"/>
        <end position="359"/>
    </location>
</feature>
<dbReference type="Gene3D" id="2.60.40.10">
    <property type="entry name" value="Immunoglobulins"/>
    <property type="match status" value="4"/>
</dbReference>
<comment type="caution">
    <text evidence="5">The sequence shown here is derived from an EMBL/GenBank/DDBJ whole genome shotgun (WGS) entry which is preliminary data.</text>
</comment>
<reference evidence="5 6" key="1">
    <citation type="submission" date="2019-12" db="EMBL/GenBank/DDBJ databases">
        <title>Chromosome-level assembly of the Caenorhabditis remanei genome.</title>
        <authorList>
            <person name="Teterina A.A."/>
            <person name="Willis J.H."/>
            <person name="Phillips P.C."/>
        </authorList>
    </citation>
    <scope>NUCLEOTIDE SEQUENCE [LARGE SCALE GENOMIC DNA]</scope>
    <source>
        <strain evidence="5 6">PX506</strain>
        <tissue evidence="5">Whole organism</tissue>
    </source>
</reference>
<keyword evidence="3" id="KW-0472">Membrane</keyword>
<evidence type="ECO:0000313" key="6">
    <source>
        <dbReference type="Proteomes" id="UP000483820"/>
    </source>
</evidence>
<dbReference type="PANTHER" id="PTHR46708:SF2">
    <property type="entry name" value="FIBRONECTIN TYPE-III DOMAIN-CONTAINING PROTEIN"/>
    <property type="match status" value="1"/>
</dbReference>
<dbReference type="PROSITE" id="PS50853">
    <property type="entry name" value="FN3"/>
    <property type="match status" value="4"/>
</dbReference>
<organism evidence="5 6">
    <name type="scientific">Caenorhabditis remanei</name>
    <name type="common">Caenorhabditis vulgaris</name>
    <dbReference type="NCBI Taxonomy" id="31234"/>
    <lineage>
        <taxon>Eukaryota</taxon>
        <taxon>Metazoa</taxon>
        <taxon>Ecdysozoa</taxon>
        <taxon>Nematoda</taxon>
        <taxon>Chromadorea</taxon>
        <taxon>Rhabditida</taxon>
        <taxon>Rhabditina</taxon>
        <taxon>Rhabditomorpha</taxon>
        <taxon>Rhabditoidea</taxon>
        <taxon>Rhabditidae</taxon>
        <taxon>Peloderinae</taxon>
        <taxon>Caenorhabditis</taxon>
    </lineage>
</organism>
<dbReference type="CDD" id="cd00063">
    <property type="entry name" value="FN3"/>
    <property type="match status" value="5"/>
</dbReference>
<dbReference type="EMBL" id="WUAV01000006">
    <property type="protein sequence ID" value="KAF1747284.1"/>
    <property type="molecule type" value="Genomic_DNA"/>
</dbReference>
<dbReference type="InterPro" id="IPR036116">
    <property type="entry name" value="FN3_sf"/>
</dbReference>
<keyword evidence="1" id="KW-0677">Repeat</keyword>
<feature type="compositionally biased region" description="Polar residues" evidence="2">
    <location>
        <begin position="205"/>
        <end position="216"/>
    </location>
</feature>
<feature type="compositionally biased region" description="Polar residues" evidence="2">
    <location>
        <begin position="101"/>
        <end position="112"/>
    </location>
</feature>
<evidence type="ECO:0000256" key="2">
    <source>
        <dbReference type="SAM" id="MobiDB-lite"/>
    </source>
</evidence>
<proteinExistence type="predicted"/>
<protein>
    <recommendedName>
        <fullName evidence="4">Fibronectin type-III domain-containing protein</fullName>
    </recommendedName>
</protein>